<evidence type="ECO:0000256" key="6">
    <source>
        <dbReference type="ARBA" id="ARBA00022849"/>
    </source>
</evidence>
<evidence type="ECO:0000256" key="8">
    <source>
        <dbReference type="ARBA" id="ARBA00023136"/>
    </source>
</evidence>
<keyword evidence="6" id="KW-0059">Arsenical resistance</keyword>
<dbReference type="Proteomes" id="UP000251047">
    <property type="component" value="Unassembled WGS sequence"/>
</dbReference>
<dbReference type="GO" id="GO:0046685">
    <property type="term" value="P:response to arsenic-containing substance"/>
    <property type="evidence" value="ECO:0007669"/>
    <property type="project" value="UniProtKB-KW"/>
</dbReference>
<feature type="transmembrane region" description="Helical" evidence="10">
    <location>
        <begin position="235"/>
        <end position="253"/>
    </location>
</feature>
<dbReference type="InterPro" id="IPR002657">
    <property type="entry name" value="BilAc:Na_symport/Acr3"/>
</dbReference>
<feature type="transmembrane region" description="Helical" evidence="10">
    <location>
        <begin position="299"/>
        <end position="321"/>
    </location>
</feature>
<feature type="transmembrane region" description="Helical" evidence="10">
    <location>
        <begin position="327"/>
        <end position="348"/>
    </location>
</feature>
<feature type="transmembrane region" description="Helical" evidence="10">
    <location>
        <begin position="265"/>
        <end position="287"/>
    </location>
</feature>
<dbReference type="PANTHER" id="PTHR43057">
    <property type="entry name" value="ARSENITE EFFLUX TRANSPORTER"/>
    <property type="match status" value="1"/>
</dbReference>
<comment type="caution">
    <text evidence="12">The sequence shown here is derived from an EMBL/GenBank/DDBJ whole genome shotgun (WGS) entry which is preliminary data.</text>
</comment>
<evidence type="ECO:0000259" key="11">
    <source>
        <dbReference type="SMART" id="SM00226"/>
    </source>
</evidence>
<evidence type="ECO:0000313" key="12">
    <source>
        <dbReference type="EMBL" id="RAV33598.1"/>
    </source>
</evidence>
<evidence type="ECO:0000256" key="3">
    <source>
        <dbReference type="ARBA" id="ARBA00022448"/>
    </source>
</evidence>
<evidence type="ECO:0000256" key="7">
    <source>
        <dbReference type="ARBA" id="ARBA00022989"/>
    </source>
</evidence>
<dbReference type="RefSeq" id="WP_112769910.1">
    <property type="nucleotide sequence ID" value="NZ_CP063191.1"/>
</dbReference>
<evidence type="ECO:0000256" key="1">
    <source>
        <dbReference type="ARBA" id="ARBA00004651"/>
    </source>
</evidence>
<dbReference type="SUPFAM" id="SSF52788">
    <property type="entry name" value="Phosphotyrosine protein phosphatases I"/>
    <property type="match status" value="1"/>
</dbReference>
<feature type="transmembrane region" description="Helical" evidence="10">
    <location>
        <begin position="122"/>
        <end position="141"/>
    </location>
</feature>
<feature type="transmembrane region" description="Helical" evidence="10">
    <location>
        <begin position="153"/>
        <end position="173"/>
    </location>
</feature>
<gene>
    <name evidence="12" type="primary">arsB</name>
    <name evidence="12" type="ORF">CWC39_07685</name>
</gene>
<dbReference type="GO" id="GO:0005886">
    <property type="term" value="C:plasma membrane"/>
    <property type="evidence" value="ECO:0007669"/>
    <property type="project" value="UniProtKB-SubCell"/>
</dbReference>
<dbReference type="Gene3D" id="1.20.1530.20">
    <property type="match status" value="1"/>
</dbReference>
<dbReference type="InterPro" id="IPR004706">
    <property type="entry name" value="Arsenical-R_Acr3"/>
</dbReference>
<keyword evidence="3" id="KW-0813">Transport</keyword>
<dbReference type="InterPro" id="IPR023485">
    <property type="entry name" value="Ptyr_pPase"/>
</dbReference>
<evidence type="ECO:0000256" key="10">
    <source>
        <dbReference type="SAM" id="Phobius"/>
    </source>
</evidence>
<dbReference type="InterPro" id="IPR036196">
    <property type="entry name" value="Ptyr_pPase_sf"/>
</dbReference>
<dbReference type="FunFam" id="1.20.1530.20:FF:000009">
    <property type="entry name" value="Arsenite transporter, ACR3 family"/>
    <property type="match status" value="1"/>
</dbReference>
<feature type="domain" description="Phosphotyrosine protein phosphatase I" evidence="11">
    <location>
        <begin position="368"/>
        <end position="501"/>
    </location>
</feature>
<dbReference type="NCBIfam" id="TIGR00832">
    <property type="entry name" value="acr3"/>
    <property type="match status" value="1"/>
</dbReference>
<dbReference type="AlphaFoldDB" id="A0A364VAG3"/>
<name>A0A364VAG3_9CORY</name>
<proteinExistence type="inferred from homology"/>
<keyword evidence="7 10" id="KW-1133">Transmembrane helix</keyword>
<dbReference type="Pfam" id="PF01451">
    <property type="entry name" value="LMWPc"/>
    <property type="match status" value="1"/>
</dbReference>
<reference evidence="12 13" key="1">
    <citation type="journal article" date="2018" name="Syst. Appl. Microbiol.">
        <title>Corynebacterium heidelbergense sp. nov., isolated from the preen glands of Egyptian geese (Alopochen aegyptiacus).</title>
        <authorList>
            <person name="Braun M.S."/>
            <person name="Wang E."/>
            <person name="Zimmermann S."/>
            <person name="Wink M."/>
        </authorList>
    </citation>
    <scope>NUCLEOTIDE SEQUENCE [LARGE SCALE GENOMIC DNA]</scope>
    <source>
        <strain evidence="12 13">DSM 104638</strain>
    </source>
</reference>
<accession>A0A364VAG3</accession>
<dbReference type="GO" id="GO:0015104">
    <property type="term" value="F:antimonite transmembrane transporter activity"/>
    <property type="evidence" value="ECO:0007669"/>
    <property type="project" value="TreeGrafter"/>
</dbReference>
<keyword evidence="5 10" id="KW-0812">Transmembrane</keyword>
<evidence type="ECO:0000256" key="2">
    <source>
        <dbReference type="ARBA" id="ARBA00010110"/>
    </source>
</evidence>
<keyword evidence="8 10" id="KW-0472">Membrane</keyword>
<comment type="similarity">
    <text evidence="2">Belongs to the arsenical resistance-3 (ACR3) (TC 2.A.59) family.</text>
</comment>
<evidence type="ECO:0000256" key="4">
    <source>
        <dbReference type="ARBA" id="ARBA00022475"/>
    </source>
</evidence>
<evidence type="ECO:0000256" key="9">
    <source>
        <dbReference type="SAM" id="MobiDB-lite"/>
    </source>
</evidence>
<comment type="subcellular location">
    <subcellularLocation>
        <location evidence="1">Cell membrane</location>
        <topology evidence="1">Multi-pass membrane protein</topology>
    </subcellularLocation>
</comment>
<dbReference type="GO" id="GO:0015297">
    <property type="term" value="F:antiporter activity"/>
    <property type="evidence" value="ECO:0007669"/>
    <property type="project" value="InterPro"/>
</dbReference>
<keyword evidence="4" id="KW-1003">Cell membrane</keyword>
<dbReference type="InterPro" id="IPR038770">
    <property type="entry name" value="Na+/solute_symporter_sf"/>
</dbReference>
<protein>
    <submittedName>
        <fullName evidence="12">Arsenical-resistance protein</fullName>
    </submittedName>
</protein>
<dbReference type="OrthoDB" id="3420410at2"/>
<dbReference type="EMBL" id="PHQP01000060">
    <property type="protein sequence ID" value="RAV33598.1"/>
    <property type="molecule type" value="Genomic_DNA"/>
</dbReference>
<dbReference type="Pfam" id="PF01758">
    <property type="entry name" value="SBF"/>
    <property type="match status" value="1"/>
</dbReference>
<evidence type="ECO:0000313" key="13">
    <source>
        <dbReference type="Proteomes" id="UP000251047"/>
    </source>
</evidence>
<dbReference type="GO" id="GO:0015105">
    <property type="term" value="F:arsenite transmembrane transporter activity"/>
    <property type="evidence" value="ECO:0007669"/>
    <property type="project" value="TreeGrafter"/>
</dbReference>
<dbReference type="Gene3D" id="3.40.50.2300">
    <property type="match status" value="1"/>
</dbReference>
<dbReference type="SMART" id="SM00226">
    <property type="entry name" value="LMWPc"/>
    <property type="match status" value="1"/>
</dbReference>
<feature type="region of interest" description="Disordered" evidence="9">
    <location>
        <begin position="448"/>
        <end position="468"/>
    </location>
</feature>
<feature type="transmembrane region" description="Helical" evidence="10">
    <location>
        <begin position="92"/>
        <end position="116"/>
    </location>
</feature>
<feature type="transmembrane region" description="Helical" evidence="10">
    <location>
        <begin position="25"/>
        <end position="44"/>
    </location>
</feature>
<feature type="transmembrane region" description="Helical" evidence="10">
    <location>
        <begin position="50"/>
        <end position="72"/>
    </location>
</feature>
<evidence type="ECO:0000256" key="5">
    <source>
        <dbReference type="ARBA" id="ARBA00022692"/>
    </source>
</evidence>
<organism evidence="12 13">
    <name type="scientific">Corynebacterium heidelbergense</name>
    <dbReference type="NCBI Taxonomy" id="2055947"/>
    <lineage>
        <taxon>Bacteria</taxon>
        <taxon>Bacillati</taxon>
        <taxon>Actinomycetota</taxon>
        <taxon>Actinomycetes</taxon>
        <taxon>Mycobacteriales</taxon>
        <taxon>Corynebacteriaceae</taxon>
        <taxon>Corynebacterium</taxon>
    </lineage>
</organism>
<feature type="transmembrane region" description="Helical" evidence="10">
    <location>
        <begin position="193"/>
        <end position="214"/>
    </location>
</feature>
<dbReference type="PANTHER" id="PTHR43057:SF1">
    <property type="entry name" value="ARSENICAL-RESISTANCE PROTEIN 3"/>
    <property type="match status" value="1"/>
</dbReference>
<sequence>MHTSSATPPTPAPTPARTLSFLDRWLPLWIIAAMALGLALGRLTPAVPRALLSLEYAGISLPIAVGLLVMMYPPLAKVRYDKTRAILADKSLMVLSVLLNWVLGPLLMFTLAWLFLPGQPELRTGLIIVGLARCIAMVLIWNDLACGDHEAAAVLVAVNSVFQILVFGLLGWFYLQIFPAWLGLETTSATFSFWAIVASVLVFLGVPLVAGAASRIIGERRRGRQWYEQTFLPRISPLALIGLLFTIVLLFSIQGDRILDQPLTVATVALPLVAYFGLMFALALLAAKMAHMSYATATTVAFTAAGNNFELAIAVAVGTFGATSAQALAGTIGPLIEVPVLVALVFLMRWLGPRMFPSAPAAPAATRPLLVFICVRNAGKSQMAAALAKKIAGDRADIYSAGTHPRGTLNSESVAAVAEVGATMDGAPKPIDPALLRRATRIIVIGRKAQSPDLDSDNPEPTPPVERWDTIEPSEQGIEGIERMRLIRDDIDRRVRALLESLGIPTAPTT</sequence>